<accession>A0ABW5BCG7</accession>
<keyword evidence="2" id="KW-1185">Reference proteome</keyword>
<dbReference type="SUPFAM" id="SSF51445">
    <property type="entry name" value="(Trans)glycosidases"/>
    <property type="match status" value="1"/>
</dbReference>
<name>A0ABW5BCG7_9BACT</name>
<comment type="caution">
    <text evidence="1">The sequence shown here is derived from an EMBL/GenBank/DDBJ whole genome shotgun (WGS) entry which is preliminary data.</text>
</comment>
<dbReference type="InterPro" id="IPR017853">
    <property type="entry name" value="GH"/>
</dbReference>
<dbReference type="EMBL" id="JBHUIV010000034">
    <property type="protein sequence ID" value="MFD2203812.1"/>
    <property type="molecule type" value="Genomic_DNA"/>
</dbReference>
<dbReference type="Proteomes" id="UP001597414">
    <property type="component" value="Unassembled WGS sequence"/>
</dbReference>
<evidence type="ECO:0000313" key="1">
    <source>
        <dbReference type="EMBL" id="MFD2203812.1"/>
    </source>
</evidence>
<gene>
    <name evidence="1" type="ORF">ACFSKV_19705</name>
</gene>
<organism evidence="1 2">
    <name type="scientific">Shivajiella indica</name>
    <dbReference type="NCBI Taxonomy" id="872115"/>
    <lineage>
        <taxon>Bacteria</taxon>
        <taxon>Pseudomonadati</taxon>
        <taxon>Bacteroidota</taxon>
        <taxon>Cytophagia</taxon>
        <taxon>Cytophagales</taxon>
        <taxon>Cyclobacteriaceae</taxon>
        <taxon>Shivajiella</taxon>
    </lineage>
</organism>
<evidence type="ECO:0008006" key="3">
    <source>
        <dbReference type="Google" id="ProtNLM"/>
    </source>
</evidence>
<protein>
    <recommendedName>
        <fullName evidence="3">Glycoside hydrolase family 5 domain-containing protein</fullName>
    </recommendedName>
</protein>
<reference evidence="2" key="1">
    <citation type="journal article" date="2019" name="Int. J. Syst. Evol. Microbiol.">
        <title>The Global Catalogue of Microorganisms (GCM) 10K type strain sequencing project: providing services to taxonomists for standard genome sequencing and annotation.</title>
        <authorList>
            <consortium name="The Broad Institute Genomics Platform"/>
            <consortium name="The Broad Institute Genome Sequencing Center for Infectious Disease"/>
            <person name="Wu L."/>
            <person name="Ma J."/>
        </authorList>
    </citation>
    <scope>NUCLEOTIDE SEQUENCE [LARGE SCALE GENOMIC DNA]</scope>
    <source>
        <strain evidence="2">KCTC 19812</strain>
    </source>
</reference>
<proteinExistence type="predicted"/>
<evidence type="ECO:0000313" key="2">
    <source>
        <dbReference type="Proteomes" id="UP001597414"/>
    </source>
</evidence>
<sequence>MKSKIWISLIAFLCSGFAFVFPWKHEIKNDSVIRKTKVSIEGDKFLINGTPTYQGQFWNSSSGKSFPIEGLLFNSRMVQGIFDDLNEKTSGQWNYPDTKKWDADRNTEEFIRAMPSWKEHGLLGFTLNLQGGCPYGYCKGFPWDNSAFNPDGSLRDSFMNRAESIIDKADDLGMVVILGLFYFGEDQSLIDEEAVKTAVKNAVLWVLEKGYSNVLIEINNECSVPAYDHDILKCHRVHELISLAKEIVRNEKRLYVSTSLAGGQVPLDEIVALSDFILIHGNGVQNPERIQEISEEIRSKSIYSPKPLVNNEDDIPWRNPDQGWQTRDNNFVASVENFTSWGYFDFRLPEENHDYNLGYQSIPVNWQISSDRKSRFFNLLAQITGSPGTPKLVLDFSGNFGEVKKILVSGGPDKIQIIQFEWIINNKIVARNSEIPETFDFRAFSQSELGQEHWIKGRLTYKFEQKEIIVESPYYKNPWWPYGGQP</sequence>
<dbReference type="RefSeq" id="WP_380806831.1">
    <property type="nucleotide sequence ID" value="NZ_JBHUIV010000034.1"/>
</dbReference>